<evidence type="ECO:0000313" key="1">
    <source>
        <dbReference type="EMBL" id="MBU3066417.1"/>
    </source>
</evidence>
<dbReference type="EMBL" id="JAHKNI010000014">
    <property type="protein sequence ID" value="MBU3066417.1"/>
    <property type="molecule type" value="Genomic_DNA"/>
</dbReference>
<proteinExistence type="predicted"/>
<dbReference type="Proteomes" id="UP000733379">
    <property type="component" value="Unassembled WGS sequence"/>
</dbReference>
<sequence>MLSVWEIAQEVFGAEDAPSESEKKSVYGCLKRLEKRGLVRGRQSWLREIGAATVWRSLTDPGRKVLDPGG</sequence>
<dbReference type="RefSeq" id="WP_215922489.1">
    <property type="nucleotide sequence ID" value="NZ_JAHKNI010000014.1"/>
</dbReference>
<comment type="caution">
    <text evidence="1">The sequence shown here is derived from an EMBL/GenBank/DDBJ whole genome shotgun (WGS) entry which is preliminary data.</text>
</comment>
<organism evidence="1 2">
    <name type="scientific">Nocardia albiluteola</name>
    <dbReference type="NCBI Taxonomy" id="2842303"/>
    <lineage>
        <taxon>Bacteria</taxon>
        <taxon>Bacillati</taxon>
        <taxon>Actinomycetota</taxon>
        <taxon>Actinomycetes</taxon>
        <taxon>Mycobacteriales</taxon>
        <taxon>Nocardiaceae</taxon>
        <taxon>Nocardia</taxon>
    </lineage>
</organism>
<evidence type="ECO:0000313" key="2">
    <source>
        <dbReference type="Proteomes" id="UP000733379"/>
    </source>
</evidence>
<dbReference type="InterPro" id="IPR036390">
    <property type="entry name" value="WH_DNA-bd_sf"/>
</dbReference>
<accession>A0ABS6B7Y8</accession>
<name>A0ABS6B7Y8_9NOCA</name>
<gene>
    <name evidence="1" type="ORF">KO481_33460</name>
</gene>
<keyword evidence="2" id="KW-1185">Reference proteome</keyword>
<dbReference type="SUPFAM" id="SSF46785">
    <property type="entry name" value="Winged helix' DNA-binding domain"/>
    <property type="match status" value="1"/>
</dbReference>
<reference evidence="1 2" key="1">
    <citation type="submission" date="2021-06" db="EMBL/GenBank/DDBJ databases">
        <title>Actinomycetes sequencing.</title>
        <authorList>
            <person name="Shan Q."/>
        </authorList>
    </citation>
    <scope>NUCLEOTIDE SEQUENCE [LARGE SCALE GENOMIC DNA]</scope>
    <source>
        <strain evidence="1 2">NEAU-G5</strain>
    </source>
</reference>
<protein>
    <submittedName>
        <fullName evidence="1">PadR family transcriptional regulator</fullName>
    </submittedName>
</protein>